<dbReference type="PANTHER" id="PTHR23517">
    <property type="entry name" value="RESISTANCE PROTEIN MDTM, PUTATIVE-RELATED-RELATED"/>
    <property type="match status" value="1"/>
</dbReference>
<reference evidence="9 10" key="1">
    <citation type="submission" date="2015-08" db="EMBL/GenBank/DDBJ databases">
        <title>Complete genome sequence of Sulfurifustis variabilis.</title>
        <authorList>
            <person name="Miura A."/>
            <person name="Kojima H."/>
            <person name="Fukui M."/>
        </authorList>
    </citation>
    <scope>NUCLEOTIDE SEQUENCE [LARGE SCALE GENOMIC DNA]</scope>
    <source>
        <strain evidence="10">skN76</strain>
    </source>
</reference>
<evidence type="ECO:0000259" key="8">
    <source>
        <dbReference type="PROSITE" id="PS50850"/>
    </source>
</evidence>
<feature type="transmembrane region" description="Helical" evidence="7">
    <location>
        <begin position="12"/>
        <end position="33"/>
    </location>
</feature>
<evidence type="ECO:0000256" key="3">
    <source>
        <dbReference type="ARBA" id="ARBA00022475"/>
    </source>
</evidence>
<dbReference type="GO" id="GO:0005886">
    <property type="term" value="C:plasma membrane"/>
    <property type="evidence" value="ECO:0007669"/>
    <property type="project" value="UniProtKB-SubCell"/>
</dbReference>
<dbReference type="InterPro" id="IPR020846">
    <property type="entry name" value="MFS_dom"/>
</dbReference>
<dbReference type="InterPro" id="IPR036259">
    <property type="entry name" value="MFS_trans_sf"/>
</dbReference>
<proteinExistence type="predicted"/>
<dbReference type="RefSeq" id="WP_096457791.1">
    <property type="nucleotide sequence ID" value="NZ_AP014936.1"/>
</dbReference>
<keyword evidence="2" id="KW-0813">Transport</keyword>
<keyword evidence="10" id="KW-1185">Reference proteome</keyword>
<feature type="transmembrane region" description="Helical" evidence="7">
    <location>
        <begin position="335"/>
        <end position="358"/>
    </location>
</feature>
<dbReference type="GO" id="GO:0022857">
    <property type="term" value="F:transmembrane transporter activity"/>
    <property type="evidence" value="ECO:0007669"/>
    <property type="project" value="InterPro"/>
</dbReference>
<keyword evidence="4 7" id="KW-0812">Transmembrane</keyword>
<evidence type="ECO:0000256" key="7">
    <source>
        <dbReference type="SAM" id="Phobius"/>
    </source>
</evidence>
<dbReference type="PANTHER" id="PTHR23517:SF2">
    <property type="entry name" value="MULTIDRUG RESISTANCE PROTEIN MDTH"/>
    <property type="match status" value="1"/>
</dbReference>
<dbReference type="EMBL" id="AP014936">
    <property type="protein sequence ID" value="BAU46889.1"/>
    <property type="molecule type" value="Genomic_DNA"/>
</dbReference>
<protein>
    <submittedName>
        <fullName evidence="9">MFS transporter</fullName>
    </submittedName>
</protein>
<keyword evidence="3" id="KW-1003">Cell membrane</keyword>
<dbReference type="SUPFAM" id="SSF103473">
    <property type="entry name" value="MFS general substrate transporter"/>
    <property type="match status" value="1"/>
</dbReference>
<accession>A0A1B4V0C0</accession>
<evidence type="ECO:0000256" key="4">
    <source>
        <dbReference type="ARBA" id="ARBA00022692"/>
    </source>
</evidence>
<dbReference type="Gene3D" id="1.20.1250.20">
    <property type="entry name" value="MFS general substrate transporter like domains"/>
    <property type="match status" value="2"/>
</dbReference>
<gene>
    <name evidence="9" type="ORF">SVA_0307</name>
</gene>
<dbReference type="InterPro" id="IPR050171">
    <property type="entry name" value="MFS_Transporters"/>
</dbReference>
<dbReference type="PROSITE" id="PS50850">
    <property type="entry name" value="MFS"/>
    <property type="match status" value="1"/>
</dbReference>
<sequence>MTRSARLAQGFSNVGHSYAHIMMLLYPTVVIALEAELRMSYGELLMLMLPGNLLFGAAALPAGWLGDRWSTQGMMVTFFVGMGAAAVLTGFMSTASGLLVGLTLIGLFAAIYHPVGMSWLVRNAENRGKALGFNGVFGSLGLASAALIAGVLTDAIHWRAAFIVPGVVSIATGLALLFFIRSGLVHDRHPEAKPKTAPPHRGAMVRAFVVLSVTMLCTGLVYQSMSTAFPKVLAERLPDLTGGTAAGAGVMVSIVYFLAMGLQLLGGHLADRHSMRNVYILTYALQVPLLALAAYVSGLPLYFALMATALLGTVTIPVENSLLSHYSPAKWRGTAFGAKFVLALGVSALGVPIVAGIHAATGEFYWYFVLLASLAIVVVVAGWLLPQDKPARVTGPAVTVDRAT</sequence>
<feature type="transmembrane region" description="Helical" evidence="7">
    <location>
        <begin position="302"/>
        <end position="323"/>
    </location>
</feature>
<dbReference type="AlphaFoldDB" id="A0A1B4V0C0"/>
<name>A0A1B4V0C0_9GAMM</name>
<feature type="transmembrane region" description="Helical" evidence="7">
    <location>
        <begin position="133"/>
        <end position="152"/>
    </location>
</feature>
<evidence type="ECO:0000313" key="9">
    <source>
        <dbReference type="EMBL" id="BAU46889.1"/>
    </source>
</evidence>
<feature type="transmembrane region" description="Helical" evidence="7">
    <location>
        <begin position="203"/>
        <end position="225"/>
    </location>
</feature>
<feature type="transmembrane region" description="Helical" evidence="7">
    <location>
        <begin position="45"/>
        <end position="66"/>
    </location>
</feature>
<dbReference type="Pfam" id="PF07690">
    <property type="entry name" value="MFS_1"/>
    <property type="match status" value="2"/>
</dbReference>
<evidence type="ECO:0000256" key="2">
    <source>
        <dbReference type="ARBA" id="ARBA00022448"/>
    </source>
</evidence>
<feature type="transmembrane region" description="Helical" evidence="7">
    <location>
        <begin position="158"/>
        <end position="180"/>
    </location>
</feature>
<dbReference type="Proteomes" id="UP000218899">
    <property type="component" value="Chromosome"/>
</dbReference>
<feature type="transmembrane region" description="Helical" evidence="7">
    <location>
        <begin position="364"/>
        <end position="385"/>
    </location>
</feature>
<feature type="transmembrane region" description="Helical" evidence="7">
    <location>
        <begin position="278"/>
        <end position="296"/>
    </location>
</feature>
<feature type="transmembrane region" description="Helical" evidence="7">
    <location>
        <begin position="245"/>
        <end position="266"/>
    </location>
</feature>
<evidence type="ECO:0000256" key="6">
    <source>
        <dbReference type="ARBA" id="ARBA00023136"/>
    </source>
</evidence>
<dbReference type="KEGG" id="sva:SVA_0307"/>
<evidence type="ECO:0000313" key="10">
    <source>
        <dbReference type="Proteomes" id="UP000218899"/>
    </source>
</evidence>
<evidence type="ECO:0000256" key="1">
    <source>
        <dbReference type="ARBA" id="ARBA00004651"/>
    </source>
</evidence>
<organism evidence="9 10">
    <name type="scientific">Sulfurifustis variabilis</name>
    <dbReference type="NCBI Taxonomy" id="1675686"/>
    <lineage>
        <taxon>Bacteria</taxon>
        <taxon>Pseudomonadati</taxon>
        <taxon>Pseudomonadota</taxon>
        <taxon>Gammaproteobacteria</taxon>
        <taxon>Acidiferrobacterales</taxon>
        <taxon>Acidiferrobacteraceae</taxon>
        <taxon>Sulfurifustis</taxon>
    </lineage>
</organism>
<evidence type="ECO:0000256" key="5">
    <source>
        <dbReference type="ARBA" id="ARBA00022989"/>
    </source>
</evidence>
<feature type="transmembrane region" description="Helical" evidence="7">
    <location>
        <begin position="73"/>
        <end position="92"/>
    </location>
</feature>
<feature type="domain" description="Major facilitator superfamily (MFS) profile" evidence="8">
    <location>
        <begin position="1"/>
        <end position="390"/>
    </location>
</feature>
<dbReference type="OrthoDB" id="8524807at2"/>
<dbReference type="InterPro" id="IPR011701">
    <property type="entry name" value="MFS"/>
</dbReference>
<keyword evidence="6 7" id="KW-0472">Membrane</keyword>
<feature type="transmembrane region" description="Helical" evidence="7">
    <location>
        <begin position="98"/>
        <end position="121"/>
    </location>
</feature>
<comment type="subcellular location">
    <subcellularLocation>
        <location evidence="1">Cell membrane</location>
        <topology evidence="1">Multi-pass membrane protein</topology>
    </subcellularLocation>
</comment>
<keyword evidence="5 7" id="KW-1133">Transmembrane helix</keyword>